<accession>A0A4Q1CAY0</accession>
<dbReference type="Gene3D" id="3.20.20.140">
    <property type="entry name" value="Metal-dependent hydrolases"/>
    <property type="match status" value="1"/>
</dbReference>
<dbReference type="InterPro" id="IPR032466">
    <property type="entry name" value="Metal_Hydrolase"/>
</dbReference>
<dbReference type="GO" id="GO:0016831">
    <property type="term" value="F:carboxy-lyase activity"/>
    <property type="evidence" value="ECO:0007669"/>
    <property type="project" value="InterPro"/>
</dbReference>
<feature type="domain" description="Amidohydrolase-related" evidence="2">
    <location>
        <begin position="4"/>
        <end position="254"/>
    </location>
</feature>
<dbReference type="AlphaFoldDB" id="A0A4Q1CAY0"/>
<dbReference type="RefSeq" id="WP_129047611.1">
    <property type="nucleotide sequence ID" value="NZ_SDHX01000001.1"/>
</dbReference>
<evidence type="ECO:0000313" key="3">
    <source>
        <dbReference type="EMBL" id="RXK56245.1"/>
    </source>
</evidence>
<evidence type="ECO:0000259" key="2">
    <source>
        <dbReference type="Pfam" id="PF04909"/>
    </source>
</evidence>
<proteinExistence type="predicted"/>
<dbReference type="GO" id="GO:0016787">
    <property type="term" value="F:hydrolase activity"/>
    <property type="evidence" value="ECO:0007669"/>
    <property type="project" value="UniProtKB-KW"/>
</dbReference>
<dbReference type="GO" id="GO:0019748">
    <property type="term" value="P:secondary metabolic process"/>
    <property type="evidence" value="ECO:0007669"/>
    <property type="project" value="TreeGrafter"/>
</dbReference>
<dbReference type="InterPro" id="IPR006680">
    <property type="entry name" value="Amidohydro-rel"/>
</dbReference>
<keyword evidence="4" id="KW-1185">Reference proteome</keyword>
<dbReference type="GO" id="GO:0005737">
    <property type="term" value="C:cytoplasm"/>
    <property type="evidence" value="ECO:0007669"/>
    <property type="project" value="TreeGrafter"/>
</dbReference>
<dbReference type="SUPFAM" id="SSF51556">
    <property type="entry name" value="Metallo-dependent hydrolases"/>
    <property type="match status" value="1"/>
</dbReference>
<name>A0A4Q1CAY0_9BACT</name>
<dbReference type="InterPro" id="IPR032465">
    <property type="entry name" value="ACMSD"/>
</dbReference>
<keyword evidence="3" id="KW-0378">Hydrolase</keyword>
<sequence>MRIIDVHTHPILRDDHRGRTGAEQLLARARAHGIRQVVVLGDVLAFGRSPNAAQIRLINDETHELMCRHPEFVTGFCHLNPTLGAPAVRAEVARCVARGFRGLKLEIANNAADAVMRPLMEEARRHHLIVLQHAWSMTKIGERAFHTDPEDVATLARRFPDVRIIMAHLTGCGVRGVQAVKACPNVVVDTSGAAPETGMVEYAVEQLGAGRILYGSDAPIRDFGVAIARITGSRLDLRTQRKILHDNAAALLGLK</sequence>
<dbReference type="PANTHER" id="PTHR21240:SF28">
    <property type="entry name" value="ISO-OROTATE DECARBOXYLASE (EUROFUNG)"/>
    <property type="match status" value="1"/>
</dbReference>
<evidence type="ECO:0000256" key="1">
    <source>
        <dbReference type="ARBA" id="ARBA00023239"/>
    </source>
</evidence>
<protein>
    <submittedName>
        <fullName evidence="3">Amidohydrolase</fullName>
    </submittedName>
</protein>
<dbReference type="EMBL" id="SDHX01000001">
    <property type="protein sequence ID" value="RXK56245.1"/>
    <property type="molecule type" value="Genomic_DNA"/>
</dbReference>
<dbReference type="OrthoDB" id="9771932at2"/>
<comment type="caution">
    <text evidence="3">The sequence shown here is derived from an EMBL/GenBank/DDBJ whole genome shotgun (WGS) entry which is preliminary data.</text>
</comment>
<dbReference type="Proteomes" id="UP000290218">
    <property type="component" value="Unassembled WGS sequence"/>
</dbReference>
<organism evidence="3 4">
    <name type="scientific">Oleiharenicola lentus</name>
    <dbReference type="NCBI Taxonomy" id="2508720"/>
    <lineage>
        <taxon>Bacteria</taxon>
        <taxon>Pseudomonadati</taxon>
        <taxon>Verrucomicrobiota</taxon>
        <taxon>Opitutia</taxon>
        <taxon>Opitutales</taxon>
        <taxon>Opitutaceae</taxon>
        <taxon>Oleiharenicola</taxon>
    </lineage>
</organism>
<evidence type="ECO:0000313" key="4">
    <source>
        <dbReference type="Proteomes" id="UP000290218"/>
    </source>
</evidence>
<dbReference type="PANTHER" id="PTHR21240">
    <property type="entry name" value="2-AMINO-3-CARBOXYLMUCONATE-6-SEMIALDEHYDE DECARBOXYLASE"/>
    <property type="match status" value="1"/>
</dbReference>
<reference evidence="3 4" key="1">
    <citation type="submission" date="2019-01" db="EMBL/GenBank/DDBJ databases">
        <title>Lacunisphaera sp. strain TWA-58.</title>
        <authorList>
            <person name="Chen W.-M."/>
        </authorList>
    </citation>
    <scope>NUCLEOTIDE SEQUENCE [LARGE SCALE GENOMIC DNA]</scope>
    <source>
        <strain evidence="3 4">TWA-58</strain>
    </source>
</reference>
<gene>
    <name evidence="3" type="ORF">ESB00_10330</name>
</gene>
<dbReference type="Pfam" id="PF04909">
    <property type="entry name" value="Amidohydro_2"/>
    <property type="match status" value="1"/>
</dbReference>
<keyword evidence="1" id="KW-0456">Lyase</keyword>